<dbReference type="EMBL" id="CAJNOO010001535">
    <property type="protein sequence ID" value="CAF1167374.1"/>
    <property type="molecule type" value="Genomic_DNA"/>
</dbReference>
<evidence type="ECO:0000313" key="2">
    <source>
        <dbReference type="Proteomes" id="UP000663882"/>
    </source>
</evidence>
<dbReference type="AlphaFoldDB" id="A0A814TZ53"/>
<protein>
    <submittedName>
        <fullName evidence="1">Uncharacterized protein</fullName>
    </submittedName>
</protein>
<name>A0A814TZ53_9BILA</name>
<proteinExistence type="predicted"/>
<accession>A0A814TZ53</accession>
<reference evidence="1" key="1">
    <citation type="submission" date="2021-02" db="EMBL/GenBank/DDBJ databases">
        <authorList>
            <person name="Nowell W R."/>
        </authorList>
    </citation>
    <scope>NUCLEOTIDE SEQUENCE</scope>
</reference>
<evidence type="ECO:0000313" key="1">
    <source>
        <dbReference type="EMBL" id="CAF1167374.1"/>
    </source>
</evidence>
<gene>
    <name evidence="1" type="ORF">RFH988_LOCUS22776</name>
</gene>
<dbReference type="OrthoDB" id="10047110at2759"/>
<dbReference type="Proteomes" id="UP000663882">
    <property type="component" value="Unassembled WGS sequence"/>
</dbReference>
<sequence>MVSLQPEILGSSPANGEIRARPFRGSCRQEIQKYTKLGATPGAVRRQKLQSMSVENKEAGNRNVVGRSPSVLRKTASEANVNLRRDADLEKSLHCIKAEQAEKIFPGESIPGYLQEISVDPLRLICFTAGGIVMYHQNASTMPLSWDATGGIVVNRGKRVYYYELSMPNLSKGGPSLSVTAMLSTSHGTVDIIHWMNCFIEKYKMVYGFAKPFPKPPVIHSDRALVFLLAGIQLFNGDETMNLYIERCWRIIQGRASQQDLQVTVVHACLGHLMKNVKTNAAKDLTKKQIPFGMWLMALLVNSNTLDEMLYMPTAPIWSNLLLGNFSSRYGYGFDTTTTSCSCHFGRTTGVSESQMRVLKENILCNKVYSRIDQVVAKLGESIEAMEIQYADHYVLNQTKTRLLPVPMGISSYMISLLSQCVRVQSMLRSVHNRITLTFMYA</sequence>
<organism evidence="1 2">
    <name type="scientific">Rotaria sordida</name>
    <dbReference type="NCBI Taxonomy" id="392033"/>
    <lineage>
        <taxon>Eukaryota</taxon>
        <taxon>Metazoa</taxon>
        <taxon>Spiralia</taxon>
        <taxon>Gnathifera</taxon>
        <taxon>Rotifera</taxon>
        <taxon>Eurotatoria</taxon>
        <taxon>Bdelloidea</taxon>
        <taxon>Philodinida</taxon>
        <taxon>Philodinidae</taxon>
        <taxon>Rotaria</taxon>
    </lineage>
</organism>
<comment type="caution">
    <text evidence="1">The sequence shown here is derived from an EMBL/GenBank/DDBJ whole genome shotgun (WGS) entry which is preliminary data.</text>
</comment>